<reference evidence="4" key="1">
    <citation type="submission" date="2018-06" db="EMBL/GenBank/DDBJ databases">
        <authorList>
            <person name="Zhirakovskaya E."/>
        </authorList>
    </citation>
    <scope>NUCLEOTIDE SEQUENCE</scope>
</reference>
<keyword evidence="3" id="KW-0732">Signal</keyword>
<evidence type="ECO:0000256" key="3">
    <source>
        <dbReference type="ARBA" id="ARBA00022729"/>
    </source>
</evidence>
<dbReference type="InterPro" id="IPR006127">
    <property type="entry name" value="ZnuA-like"/>
</dbReference>
<accession>A0A3B1D9J8</accession>
<proteinExistence type="inferred from homology"/>
<dbReference type="EMBL" id="UOGH01000086">
    <property type="protein sequence ID" value="VAX28445.1"/>
    <property type="molecule type" value="Genomic_DNA"/>
</dbReference>
<keyword evidence="2" id="KW-0813">Transport</keyword>
<dbReference type="PANTHER" id="PTHR42953:SF3">
    <property type="entry name" value="HIGH-AFFINITY ZINC UPTAKE SYSTEM PROTEIN ZNUA"/>
    <property type="match status" value="1"/>
</dbReference>
<gene>
    <name evidence="4" type="ORF">MNBD_NITROSPIRAE02-395</name>
</gene>
<dbReference type="Pfam" id="PF01297">
    <property type="entry name" value="ZnuA"/>
    <property type="match status" value="1"/>
</dbReference>
<evidence type="ECO:0000256" key="1">
    <source>
        <dbReference type="ARBA" id="ARBA00011028"/>
    </source>
</evidence>
<dbReference type="InterPro" id="IPR050492">
    <property type="entry name" value="Bact_metal-bind_prot9"/>
</dbReference>
<dbReference type="PANTHER" id="PTHR42953">
    <property type="entry name" value="HIGH-AFFINITY ZINC UPTAKE SYSTEM PROTEIN ZNUA-RELATED"/>
    <property type="match status" value="1"/>
</dbReference>
<comment type="similarity">
    <text evidence="1">Belongs to the bacterial solute-binding protein 9 family.</text>
</comment>
<organism evidence="4">
    <name type="scientific">hydrothermal vent metagenome</name>
    <dbReference type="NCBI Taxonomy" id="652676"/>
    <lineage>
        <taxon>unclassified sequences</taxon>
        <taxon>metagenomes</taxon>
        <taxon>ecological metagenomes</taxon>
    </lineage>
</organism>
<dbReference type="SUPFAM" id="SSF53807">
    <property type="entry name" value="Helical backbone' metal receptor"/>
    <property type="match status" value="1"/>
</dbReference>
<dbReference type="AlphaFoldDB" id="A0A3B1D9J8"/>
<dbReference type="GO" id="GO:0046872">
    <property type="term" value="F:metal ion binding"/>
    <property type="evidence" value="ECO:0007669"/>
    <property type="project" value="InterPro"/>
</dbReference>
<dbReference type="GO" id="GO:0030001">
    <property type="term" value="P:metal ion transport"/>
    <property type="evidence" value="ECO:0007669"/>
    <property type="project" value="InterPro"/>
</dbReference>
<evidence type="ECO:0008006" key="5">
    <source>
        <dbReference type="Google" id="ProtNLM"/>
    </source>
</evidence>
<sequence>GSDVKALARADLFVRVGLGLETWADKLVRNSGNSRLIQVSASRRCSVIDNNPHVWMDTGNAGRMVIAIMEGMVRVDPSHAGAYRRNADLYIDRLSALDKKIRKALSPLSGEAVVTAVPAFTYFLKRYGIEEAATIISVPGKESSGRHLRRVITLMRKRRIRIILTVPQFPPGIPNLVAEETGAKVVVATQLPGSLPGTDTYIEMLQEDVRRILNALGERVGHSE</sequence>
<name>A0A3B1D9J8_9ZZZZ</name>
<feature type="non-terminal residue" evidence="4">
    <location>
        <position position="1"/>
    </location>
</feature>
<evidence type="ECO:0000256" key="2">
    <source>
        <dbReference type="ARBA" id="ARBA00022448"/>
    </source>
</evidence>
<dbReference type="Gene3D" id="3.40.50.1980">
    <property type="entry name" value="Nitrogenase molybdenum iron protein domain"/>
    <property type="match status" value="2"/>
</dbReference>
<protein>
    <recommendedName>
        <fullName evidence="5">Zinc ABC transporter substrate-binding protein</fullName>
    </recommendedName>
</protein>
<evidence type="ECO:0000313" key="4">
    <source>
        <dbReference type="EMBL" id="VAX28445.1"/>
    </source>
</evidence>